<accession>A0ABP7C4C1</accession>
<dbReference type="InterPro" id="IPR025110">
    <property type="entry name" value="AMP-bd_C"/>
</dbReference>
<dbReference type="Gene3D" id="3.30.300.30">
    <property type="match status" value="1"/>
</dbReference>
<evidence type="ECO:0000256" key="1">
    <source>
        <dbReference type="ARBA" id="ARBA00006432"/>
    </source>
</evidence>
<dbReference type="PROSITE" id="PS00455">
    <property type="entry name" value="AMP_BINDING"/>
    <property type="match status" value="1"/>
</dbReference>
<evidence type="ECO:0000313" key="8">
    <source>
        <dbReference type="Proteomes" id="UP001500752"/>
    </source>
</evidence>
<dbReference type="GO" id="GO:0016874">
    <property type="term" value="F:ligase activity"/>
    <property type="evidence" value="ECO:0007669"/>
    <property type="project" value="UniProtKB-KW"/>
</dbReference>
<dbReference type="SUPFAM" id="SSF56801">
    <property type="entry name" value="Acetyl-CoA synthetase-like"/>
    <property type="match status" value="1"/>
</dbReference>
<dbReference type="InterPro" id="IPR042099">
    <property type="entry name" value="ANL_N_sf"/>
</dbReference>
<dbReference type="Proteomes" id="UP001500752">
    <property type="component" value="Unassembled WGS sequence"/>
</dbReference>
<dbReference type="RefSeq" id="WP_345149616.1">
    <property type="nucleotide sequence ID" value="NZ_BAABEO010000009.1"/>
</dbReference>
<name>A0ABP7C4C1_9MICC</name>
<dbReference type="NCBIfam" id="NF004808">
    <property type="entry name" value="PRK06155.1"/>
    <property type="match status" value="1"/>
</dbReference>
<evidence type="ECO:0000256" key="2">
    <source>
        <dbReference type="ARBA" id="ARBA00022598"/>
    </source>
</evidence>
<dbReference type="Pfam" id="PF00501">
    <property type="entry name" value="AMP-binding"/>
    <property type="match status" value="1"/>
</dbReference>
<comment type="similarity">
    <text evidence="1">Belongs to the ATP-dependent AMP-binding enzyme family.</text>
</comment>
<dbReference type="InterPro" id="IPR045851">
    <property type="entry name" value="AMP-bd_C_sf"/>
</dbReference>
<keyword evidence="8" id="KW-1185">Reference proteome</keyword>
<evidence type="ECO:0000259" key="6">
    <source>
        <dbReference type="Pfam" id="PF13193"/>
    </source>
</evidence>
<dbReference type="InterPro" id="IPR020845">
    <property type="entry name" value="AMP-binding_CS"/>
</dbReference>
<dbReference type="EMBL" id="BAABEO010000009">
    <property type="protein sequence ID" value="GAA3677198.1"/>
    <property type="molecule type" value="Genomic_DNA"/>
</dbReference>
<evidence type="ECO:0000313" key="7">
    <source>
        <dbReference type="EMBL" id="GAA3677198.1"/>
    </source>
</evidence>
<evidence type="ECO:0000256" key="3">
    <source>
        <dbReference type="ARBA" id="ARBA00022741"/>
    </source>
</evidence>
<dbReference type="Pfam" id="PF13193">
    <property type="entry name" value="AMP-binding_C"/>
    <property type="match status" value="1"/>
</dbReference>
<dbReference type="PANTHER" id="PTHR43107">
    <property type="entry name" value="LONG-CHAIN FATTY ACID TRANSPORT PROTEIN"/>
    <property type="match status" value="1"/>
</dbReference>
<dbReference type="InterPro" id="IPR000873">
    <property type="entry name" value="AMP-dep_synth/lig_dom"/>
</dbReference>
<gene>
    <name evidence="7" type="ORF">GCM10023081_14360</name>
</gene>
<proteinExistence type="inferred from homology"/>
<keyword evidence="4" id="KW-0067">ATP-binding</keyword>
<evidence type="ECO:0000259" key="5">
    <source>
        <dbReference type="Pfam" id="PF00501"/>
    </source>
</evidence>
<feature type="domain" description="AMP-dependent synthetase/ligase" evidence="5">
    <location>
        <begin position="26"/>
        <end position="382"/>
    </location>
</feature>
<feature type="domain" description="AMP-binding enzyme C-terminal" evidence="6">
    <location>
        <begin position="432"/>
        <end position="505"/>
    </location>
</feature>
<dbReference type="PANTHER" id="PTHR43107:SF15">
    <property type="entry name" value="FATTY ACID TRANSPORT PROTEIN 3, ISOFORM A"/>
    <property type="match status" value="1"/>
</dbReference>
<keyword evidence="2 7" id="KW-0436">Ligase</keyword>
<organism evidence="7 8">
    <name type="scientific">Arthrobacter ginkgonis</name>
    <dbReference type="NCBI Taxonomy" id="1630594"/>
    <lineage>
        <taxon>Bacteria</taxon>
        <taxon>Bacillati</taxon>
        <taxon>Actinomycetota</taxon>
        <taxon>Actinomycetes</taxon>
        <taxon>Micrococcales</taxon>
        <taxon>Micrococcaceae</taxon>
        <taxon>Arthrobacter</taxon>
    </lineage>
</organism>
<comment type="caution">
    <text evidence="7">The sequence shown here is derived from an EMBL/GenBank/DDBJ whole genome shotgun (WGS) entry which is preliminary data.</text>
</comment>
<sequence length="536" mass="57749">MNVPLQTEPTPLNASMPLTIPQLLLRRAAERPHAPLFACGGLERDGRAMVEAVARTGGLLRREGVQAGQTVALMCSNRTELLDFILGCAWIGAVAVPVNTASRGEQLHHILTNSRARLLVAEDELVAHVAAAGPLPELRSVWLLDGGAPIPGAPFATGPVPEPAQPVNPEPVAPADTAAILYTSGTTGVSKGVQCPQGQFHWWGANMADQLGLREDDVLYTCLPLFHTNALNAFMQAVVCGGSFVLGPRFSASRFWGDAAAAGTTVTYLLGAMVGILDSREPSPRDRAHRIRIALSPATPAARLAPFRERFGVQLLDGYGSTETNSVIGSTPDQWRPGTMGKVRPGFSIRVVDEHGVPVPAGVPGELLIRSDQPHALATGYFGMPEVTTKAWQDLWFHSGDRVVVDDDGWVRFVDRIKDVIRRRGENISSVEVEQVLREHPAVAEAAVYAVDSELGEDEVMAALVVRGDLDFGELTDFCAPRLASYAIPRFLRIVTDLPQTENGKVRKPVLKAEGRALADWDREVARPRRSTAPVG</sequence>
<dbReference type="Gene3D" id="3.40.50.12780">
    <property type="entry name" value="N-terminal domain of ligase-like"/>
    <property type="match status" value="1"/>
</dbReference>
<keyword evidence="3" id="KW-0547">Nucleotide-binding</keyword>
<evidence type="ECO:0000256" key="4">
    <source>
        <dbReference type="ARBA" id="ARBA00022840"/>
    </source>
</evidence>
<reference evidence="8" key="1">
    <citation type="journal article" date="2019" name="Int. J. Syst. Evol. Microbiol.">
        <title>The Global Catalogue of Microorganisms (GCM) 10K type strain sequencing project: providing services to taxonomists for standard genome sequencing and annotation.</title>
        <authorList>
            <consortium name="The Broad Institute Genomics Platform"/>
            <consortium name="The Broad Institute Genome Sequencing Center for Infectious Disease"/>
            <person name="Wu L."/>
            <person name="Ma J."/>
        </authorList>
    </citation>
    <scope>NUCLEOTIDE SEQUENCE [LARGE SCALE GENOMIC DNA]</scope>
    <source>
        <strain evidence="8">JCM 30742</strain>
    </source>
</reference>
<protein>
    <submittedName>
        <fullName evidence="7">ATP-dependent acyl-CoA ligase</fullName>
    </submittedName>
</protein>